<sequence length="174" mass="20779">MIFTYILFFLFLSLSVSQGEASYNHYLPTRYYTPSTYYKSYSDDNVYITDKYGNTVAVEPYWARSAKNYEYTKPYYSSKCYNCVTSRSYTYDPYPYARKVYVKDQYGNSVLVNPYYTSDVYRKNYYYPSSRSGRYYSSGKSYSSHEDYVYVNDMYGRTRAVPKASYLYEYAKGY</sequence>
<dbReference type="EMBL" id="JABFTP020000042">
    <property type="protein sequence ID" value="KAL3271505.1"/>
    <property type="molecule type" value="Genomic_DNA"/>
</dbReference>
<protein>
    <submittedName>
        <fullName evidence="2">Uncharacterized protein</fullName>
    </submittedName>
</protein>
<dbReference type="Proteomes" id="UP001516400">
    <property type="component" value="Unassembled WGS sequence"/>
</dbReference>
<comment type="caution">
    <text evidence="2">The sequence shown here is derived from an EMBL/GenBank/DDBJ whole genome shotgun (WGS) entry which is preliminary data.</text>
</comment>
<keyword evidence="1" id="KW-0732">Signal</keyword>
<gene>
    <name evidence="2" type="ORF">HHI36_021987</name>
</gene>
<reference evidence="2 3" key="1">
    <citation type="journal article" date="2021" name="BMC Biol.">
        <title>Horizontally acquired antibacterial genes associated with adaptive radiation of ladybird beetles.</title>
        <authorList>
            <person name="Li H.S."/>
            <person name="Tang X.F."/>
            <person name="Huang Y.H."/>
            <person name="Xu Z.Y."/>
            <person name="Chen M.L."/>
            <person name="Du X.Y."/>
            <person name="Qiu B.Y."/>
            <person name="Chen P.T."/>
            <person name="Zhang W."/>
            <person name="Slipinski A."/>
            <person name="Escalona H.E."/>
            <person name="Waterhouse R.M."/>
            <person name="Zwick A."/>
            <person name="Pang H."/>
        </authorList>
    </citation>
    <scope>NUCLEOTIDE SEQUENCE [LARGE SCALE GENOMIC DNA]</scope>
    <source>
        <strain evidence="2">SYSU2018</strain>
    </source>
</reference>
<name>A0ABD2MZ70_9CUCU</name>
<organism evidence="2 3">
    <name type="scientific">Cryptolaemus montrouzieri</name>
    <dbReference type="NCBI Taxonomy" id="559131"/>
    <lineage>
        <taxon>Eukaryota</taxon>
        <taxon>Metazoa</taxon>
        <taxon>Ecdysozoa</taxon>
        <taxon>Arthropoda</taxon>
        <taxon>Hexapoda</taxon>
        <taxon>Insecta</taxon>
        <taxon>Pterygota</taxon>
        <taxon>Neoptera</taxon>
        <taxon>Endopterygota</taxon>
        <taxon>Coleoptera</taxon>
        <taxon>Polyphaga</taxon>
        <taxon>Cucujiformia</taxon>
        <taxon>Coccinelloidea</taxon>
        <taxon>Coccinellidae</taxon>
        <taxon>Scymninae</taxon>
        <taxon>Scymnini</taxon>
        <taxon>Cryptolaemus</taxon>
    </lineage>
</organism>
<keyword evidence="3" id="KW-1185">Reference proteome</keyword>
<dbReference type="AlphaFoldDB" id="A0ABD2MZ70"/>
<proteinExistence type="predicted"/>
<feature type="chain" id="PRO_5044837073" evidence="1">
    <location>
        <begin position="22"/>
        <end position="174"/>
    </location>
</feature>
<evidence type="ECO:0000256" key="1">
    <source>
        <dbReference type="SAM" id="SignalP"/>
    </source>
</evidence>
<evidence type="ECO:0000313" key="2">
    <source>
        <dbReference type="EMBL" id="KAL3271505.1"/>
    </source>
</evidence>
<accession>A0ABD2MZ70</accession>
<evidence type="ECO:0000313" key="3">
    <source>
        <dbReference type="Proteomes" id="UP001516400"/>
    </source>
</evidence>
<feature type="signal peptide" evidence="1">
    <location>
        <begin position="1"/>
        <end position="21"/>
    </location>
</feature>